<accession>A0A8K1CGF7</accession>
<feature type="compositionally biased region" description="Acidic residues" evidence="2">
    <location>
        <begin position="206"/>
        <end position="221"/>
    </location>
</feature>
<keyword evidence="4" id="KW-1185">Reference proteome</keyword>
<reference evidence="3" key="1">
    <citation type="submission" date="2019-03" db="EMBL/GenBank/DDBJ databases">
        <title>Long read genome sequence of the mycoparasitic Pythium oligandrum ATCC 38472 isolated from sugarbeet rhizosphere.</title>
        <authorList>
            <person name="Gaulin E."/>
        </authorList>
    </citation>
    <scope>NUCLEOTIDE SEQUENCE</scope>
    <source>
        <strain evidence="3">ATCC 38472_TT</strain>
    </source>
</reference>
<gene>
    <name evidence="3" type="ORF">Poli38472_009556</name>
</gene>
<feature type="region of interest" description="Disordered" evidence="2">
    <location>
        <begin position="1"/>
        <end position="62"/>
    </location>
</feature>
<proteinExistence type="predicted"/>
<feature type="region of interest" description="Disordered" evidence="2">
    <location>
        <begin position="206"/>
        <end position="251"/>
    </location>
</feature>
<dbReference type="OrthoDB" id="168151at2759"/>
<feature type="compositionally biased region" description="Basic and acidic residues" evidence="2">
    <location>
        <begin position="227"/>
        <end position="242"/>
    </location>
</feature>
<evidence type="ECO:0000256" key="1">
    <source>
        <dbReference type="SAM" id="Coils"/>
    </source>
</evidence>
<name>A0A8K1CGF7_PYTOL</name>
<feature type="compositionally biased region" description="Basic and acidic residues" evidence="2">
    <location>
        <begin position="42"/>
        <end position="52"/>
    </location>
</feature>
<comment type="caution">
    <text evidence="3">The sequence shown here is derived from an EMBL/GenBank/DDBJ whole genome shotgun (WGS) entry which is preliminary data.</text>
</comment>
<keyword evidence="1" id="KW-0175">Coiled coil</keyword>
<feature type="region of interest" description="Disordered" evidence="2">
    <location>
        <begin position="404"/>
        <end position="493"/>
    </location>
</feature>
<organism evidence="3 4">
    <name type="scientific">Pythium oligandrum</name>
    <name type="common">Mycoparasitic fungus</name>
    <dbReference type="NCBI Taxonomy" id="41045"/>
    <lineage>
        <taxon>Eukaryota</taxon>
        <taxon>Sar</taxon>
        <taxon>Stramenopiles</taxon>
        <taxon>Oomycota</taxon>
        <taxon>Peronosporomycetes</taxon>
        <taxon>Pythiales</taxon>
        <taxon>Pythiaceae</taxon>
        <taxon>Pythium</taxon>
    </lineage>
</organism>
<dbReference type="EMBL" id="SPLM01000074">
    <property type="protein sequence ID" value="TMW62063.1"/>
    <property type="molecule type" value="Genomic_DNA"/>
</dbReference>
<dbReference type="Proteomes" id="UP000794436">
    <property type="component" value="Unassembled WGS sequence"/>
</dbReference>
<evidence type="ECO:0000313" key="3">
    <source>
        <dbReference type="EMBL" id="TMW62063.1"/>
    </source>
</evidence>
<evidence type="ECO:0000313" key="4">
    <source>
        <dbReference type="Proteomes" id="UP000794436"/>
    </source>
</evidence>
<dbReference type="AlphaFoldDB" id="A0A8K1CGF7"/>
<evidence type="ECO:0000256" key="2">
    <source>
        <dbReference type="SAM" id="MobiDB-lite"/>
    </source>
</evidence>
<feature type="compositionally biased region" description="Polar residues" evidence="2">
    <location>
        <begin position="531"/>
        <end position="540"/>
    </location>
</feature>
<feature type="compositionally biased region" description="Basic residues" evidence="2">
    <location>
        <begin position="420"/>
        <end position="429"/>
    </location>
</feature>
<feature type="compositionally biased region" description="Acidic residues" evidence="2">
    <location>
        <begin position="53"/>
        <end position="62"/>
    </location>
</feature>
<feature type="coiled-coil region" evidence="1">
    <location>
        <begin position="275"/>
        <end position="356"/>
    </location>
</feature>
<protein>
    <submittedName>
        <fullName evidence="3">Uncharacterized protein</fullName>
    </submittedName>
</protein>
<feature type="compositionally biased region" description="Polar residues" evidence="2">
    <location>
        <begin position="475"/>
        <end position="493"/>
    </location>
</feature>
<sequence>MNADIGECVGADDDAWGDAQGENAADMRSPYDSGDDADADSDSVRFQRRETDGESDDDDEGEDQGILAAFEAFNLRAEKRVHELLQATQNELFSLNTSTNAENPGNEADIPSYILMSDQYRLVQPPSFADWQSCFPYLEIVGANALAEAPDEHIQIRPPPPLHGSHTNAVDSRQDTELPLEIRGQAYILRPDTSDPPQEEIILADGESEEFLEEDRTEEVENLSATDRSEDRPPRLSPDREPPSGWLSPRTSRVEETLGKLTLDCFSSMVAPMAMAIFRRMLEKQQHNLRGAREQHEDATQRAYEETIARKEAERRRQEQEKLERAAYEAAAAKAVEEERIREEARIEELARLQREENDEEEIKIRTLAYSHTREWYQPDKKCFSHRGRKMTYLKPVLDMAKDGETADAEPTKVPQRPRVSLHVKKRSSPSKSLSLGRIPGSPKPPRKNSGEKERSSSSRGEQCVIKLPQIGKRATNSRGTTSSASSPQWNNRPSISVAVAAPSRVYAVSPYRIPPAILQNEPARDPVATTRKQQQQQLW</sequence>
<feature type="region of interest" description="Disordered" evidence="2">
    <location>
        <begin position="520"/>
        <end position="540"/>
    </location>
</feature>